<dbReference type="SMART" id="SM00521">
    <property type="entry name" value="CBF"/>
    <property type="match status" value="1"/>
</dbReference>
<reference evidence="8 9" key="1">
    <citation type="submission" date="2018-12" db="EMBL/GenBank/DDBJ databases">
        <title>Venturia inaequalis Genome Resource.</title>
        <authorList>
            <person name="Lichtner F.J."/>
        </authorList>
    </citation>
    <scope>NUCLEOTIDE SEQUENCE [LARGE SCALE GENOMIC DNA]</scope>
    <source>
        <strain evidence="8 9">120213</strain>
    </source>
</reference>
<dbReference type="GO" id="GO:0005634">
    <property type="term" value="C:nucleus"/>
    <property type="evidence" value="ECO:0007669"/>
    <property type="project" value="UniProtKB-SubCell"/>
</dbReference>
<evidence type="ECO:0000256" key="6">
    <source>
        <dbReference type="RuleBase" id="RU367155"/>
    </source>
</evidence>
<feature type="region of interest" description="Disordered" evidence="7">
    <location>
        <begin position="430"/>
        <end position="475"/>
    </location>
</feature>
<dbReference type="PANTHER" id="PTHR12632">
    <property type="entry name" value="TRANSCRIPTION FACTOR NF-Y ALPHA-RELATED"/>
    <property type="match status" value="1"/>
</dbReference>
<dbReference type="PROSITE" id="PS51152">
    <property type="entry name" value="NFYA_HAP2_2"/>
    <property type="match status" value="1"/>
</dbReference>
<dbReference type="Pfam" id="PF02045">
    <property type="entry name" value="CBFB_NFYA"/>
    <property type="match status" value="1"/>
</dbReference>
<evidence type="ECO:0000256" key="5">
    <source>
        <dbReference type="ARBA" id="ARBA00023242"/>
    </source>
</evidence>
<protein>
    <recommendedName>
        <fullName evidence="6">Transcriptional activator HAP2</fullName>
    </recommendedName>
</protein>
<dbReference type="AlphaFoldDB" id="A0A8H3V3S3"/>
<dbReference type="Proteomes" id="UP000447873">
    <property type="component" value="Unassembled WGS sequence"/>
</dbReference>
<name>A0A8H3V3S3_VENIN</name>
<dbReference type="GO" id="GO:0003700">
    <property type="term" value="F:DNA-binding transcription factor activity"/>
    <property type="evidence" value="ECO:0007669"/>
    <property type="project" value="UniProtKB-UniRule"/>
</dbReference>
<feature type="compositionally biased region" description="Low complexity" evidence="7">
    <location>
        <begin position="187"/>
        <end position="215"/>
    </location>
</feature>
<feature type="compositionally biased region" description="Polar residues" evidence="7">
    <location>
        <begin position="277"/>
        <end position="289"/>
    </location>
</feature>
<evidence type="ECO:0000256" key="1">
    <source>
        <dbReference type="ARBA" id="ARBA00004123"/>
    </source>
</evidence>
<sequence>MNCLSIGNSGDMIRVQSMSLRRPLRPVSIRCITASYGHVIGYGKTYPFTTYPLHPVPAARTFVARTRGAAPGAPPHQSAPAFAIAPAPAPAQRDETSTADTAATAATAACYPTACCQRSPIVPPPHLKTRLFTRSATPLPPTRQITVATMEAATYTYQQPQPHSAHHQQPHMQGPYPPAPNGATITSPNQQSMQPPSQSSPLMSQGNLYGQQHPAAQHQAMPYNPGYVQQMPQSMSVSQAAMMANAAASGPQYYQMPTHGFPMNPTQERDPRGRRQTPPQGAMAQQQRRMSQHLGSPVVQQPQPVMNVARPSTANQLPPQPTAVQAHPHSPEIGGATEEAPLYVNAKQFHRILKRRLARQKLEEQLRLTSKARKPYLHESRHNHAMRRPRGPGGRFLTSDEVAEMERKKAAGIEINMDDFKTEKDIAREVARAEKSAKRKAEAGLNSMAKKAKSGGPVKLPSPEEDDEDDDEDDG</sequence>
<evidence type="ECO:0000313" key="9">
    <source>
        <dbReference type="Proteomes" id="UP000447873"/>
    </source>
</evidence>
<comment type="subunit">
    <text evidence="6">Heterotrimer.</text>
</comment>
<feature type="region of interest" description="Disordered" evidence="7">
    <location>
        <begin position="158"/>
        <end position="215"/>
    </location>
</feature>
<keyword evidence="3 6" id="KW-0238">DNA-binding</keyword>
<feature type="compositionally biased region" description="Basic and acidic residues" evidence="7">
    <location>
        <begin position="430"/>
        <end position="442"/>
    </location>
</feature>
<comment type="subcellular location">
    <subcellularLocation>
        <location evidence="1 6">Nucleus</location>
    </subcellularLocation>
</comment>
<dbReference type="InterPro" id="IPR001289">
    <property type="entry name" value="NFYA"/>
</dbReference>
<comment type="similarity">
    <text evidence="6">Belongs to the NFYA/HAP2 subunit family.</text>
</comment>
<gene>
    <name evidence="8" type="ORF">EG328_000651</name>
</gene>
<evidence type="ECO:0000313" key="8">
    <source>
        <dbReference type="EMBL" id="KAE9979804.1"/>
    </source>
</evidence>
<evidence type="ECO:0000256" key="3">
    <source>
        <dbReference type="ARBA" id="ARBA00023125"/>
    </source>
</evidence>
<keyword evidence="2 6" id="KW-0805">Transcription regulation</keyword>
<comment type="caution">
    <text evidence="8">The sequence shown here is derived from an EMBL/GenBank/DDBJ whole genome shotgun (WGS) entry which is preliminary data.</text>
</comment>
<evidence type="ECO:0000256" key="7">
    <source>
        <dbReference type="SAM" id="MobiDB-lite"/>
    </source>
</evidence>
<dbReference type="GO" id="GO:0003677">
    <property type="term" value="F:DNA binding"/>
    <property type="evidence" value="ECO:0007669"/>
    <property type="project" value="UniProtKB-KW"/>
</dbReference>
<comment type="function">
    <text evidence="6">Component of the sequence-specific heterotrimeric transcription factor (NF-Y) which specifically recognizes a 5'-CCAAT-3' box motif found in the promoters of its target genes.</text>
</comment>
<feature type="region of interest" description="Disordered" evidence="7">
    <location>
        <begin position="259"/>
        <end position="292"/>
    </location>
</feature>
<dbReference type="EMBL" id="WNWS01000112">
    <property type="protein sequence ID" value="KAE9979804.1"/>
    <property type="molecule type" value="Genomic_DNA"/>
</dbReference>
<keyword evidence="5 6" id="KW-0539">Nucleus</keyword>
<proteinExistence type="inferred from homology"/>
<evidence type="ECO:0000256" key="2">
    <source>
        <dbReference type="ARBA" id="ARBA00023015"/>
    </source>
</evidence>
<feature type="compositionally biased region" description="Acidic residues" evidence="7">
    <location>
        <begin position="463"/>
        <end position="475"/>
    </location>
</feature>
<evidence type="ECO:0000256" key="4">
    <source>
        <dbReference type="ARBA" id="ARBA00023163"/>
    </source>
</evidence>
<keyword evidence="4 6" id="KW-0804">Transcription</keyword>
<dbReference type="PRINTS" id="PR00616">
    <property type="entry name" value="CCAATSUBUNTB"/>
</dbReference>
<dbReference type="Gene3D" id="6.10.250.2430">
    <property type="match status" value="1"/>
</dbReference>
<accession>A0A8H3V3S3</accession>
<organism evidence="8 9">
    <name type="scientific">Venturia inaequalis</name>
    <name type="common">Apple scab fungus</name>
    <dbReference type="NCBI Taxonomy" id="5025"/>
    <lineage>
        <taxon>Eukaryota</taxon>
        <taxon>Fungi</taxon>
        <taxon>Dikarya</taxon>
        <taxon>Ascomycota</taxon>
        <taxon>Pezizomycotina</taxon>
        <taxon>Dothideomycetes</taxon>
        <taxon>Pleosporomycetidae</taxon>
        <taxon>Venturiales</taxon>
        <taxon>Venturiaceae</taxon>
        <taxon>Venturia</taxon>
    </lineage>
</organism>